<keyword evidence="1" id="KW-0175">Coiled coil</keyword>
<sequence length="68" mass="8124">MSIHEELNGYNPLKHWMSTVLKIEHEKGYLEGYKRGESERDSLKMQLEEYETMLSEMREKLMGEGLFI</sequence>
<protein>
    <submittedName>
        <fullName evidence="2">Uncharacterized protein</fullName>
    </submittedName>
</protein>
<keyword evidence="3" id="KW-1185">Reference proteome</keyword>
<dbReference type="STRING" id="1120920.SAMN03080599_03352"/>
<organism evidence="2 3">
    <name type="scientific">Acidaminobacter hydrogenoformans DSM 2784</name>
    <dbReference type="NCBI Taxonomy" id="1120920"/>
    <lineage>
        <taxon>Bacteria</taxon>
        <taxon>Bacillati</taxon>
        <taxon>Bacillota</taxon>
        <taxon>Clostridia</taxon>
        <taxon>Peptostreptococcales</taxon>
        <taxon>Acidaminobacteraceae</taxon>
        <taxon>Acidaminobacter</taxon>
    </lineage>
</organism>
<evidence type="ECO:0000256" key="1">
    <source>
        <dbReference type="SAM" id="Coils"/>
    </source>
</evidence>
<evidence type="ECO:0000313" key="3">
    <source>
        <dbReference type="Proteomes" id="UP000199208"/>
    </source>
</evidence>
<dbReference type="Proteomes" id="UP000199208">
    <property type="component" value="Unassembled WGS sequence"/>
</dbReference>
<feature type="coiled-coil region" evidence="1">
    <location>
        <begin position="33"/>
        <end position="60"/>
    </location>
</feature>
<evidence type="ECO:0000313" key="2">
    <source>
        <dbReference type="EMBL" id="SCZ82095.1"/>
    </source>
</evidence>
<dbReference type="EMBL" id="FMWL01000034">
    <property type="protein sequence ID" value="SCZ82095.1"/>
    <property type="molecule type" value="Genomic_DNA"/>
</dbReference>
<accession>A0A1G5S6W0</accession>
<gene>
    <name evidence="2" type="ORF">SAMN03080599_03352</name>
</gene>
<dbReference type="RefSeq" id="WP_092593532.1">
    <property type="nucleotide sequence ID" value="NZ_FMWL01000034.1"/>
</dbReference>
<name>A0A1G5S6W0_9FIRM</name>
<dbReference type="AlphaFoldDB" id="A0A1G5S6W0"/>
<proteinExistence type="predicted"/>
<reference evidence="2 3" key="1">
    <citation type="submission" date="2016-10" db="EMBL/GenBank/DDBJ databases">
        <authorList>
            <person name="de Groot N.N."/>
        </authorList>
    </citation>
    <scope>NUCLEOTIDE SEQUENCE [LARGE SCALE GENOMIC DNA]</scope>
    <source>
        <strain evidence="2 3">DSM 2784</strain>
    </source>
</reference>